<dbReference type="RefSeq" id="WP_161089477.1">
    <property type="nucleotide sequence ID" value="NZ_WWCV01000011.1"/>
</dbReference>
<proteinExistence type="predicted"/>
<dbReference type="PANTHER" id="PTHR35271:SF1">
    <property type="entry name" value="ABC TRANSPORTER, SUBSTRATE-BINDING LIPOPROTEIN"/>
    <property type="match status" value="1"/>
</dbReference>
<comment type="caution">
    <text evidence="1">The sequence shown here is derived from an EMBL/GenBank/DDBJ whole genome shotgun (WGS) entry which is preliminary data.</text>
</comment>
<dbReference type="Proteomes" id="UP000484875">
    <property type="component" value="Unassembled WGS sequence"/>
</dbReference>
<dbReference type="AlphaFoldDB" id="A0A845HDB0"/>
<gene>
    <name evidence="1" type="ORF">GTP81_08550</name>
</gene>
<dbReference type="EMBL" id="WWCV01000011">
    <property type="protein sequence ID" value="MYN16800.1"/>
    <property type="molecule type" value="Genomic_DNA"/>
</dbReference>
<name>A0A845HDB0_9BURK</name>
<reference evidence="1 2" key="1">
    <citation type="submission" date="2019-12" db="EMBL/GenBank/DDBJ databases">
        <title>Novel species isolated from a subtropical stream in China.</title>
        <authorList>
            <person name="Lu H."/>
        </authorList>
    </citation>
    <scope>NUCLEOTIDE SEQUENCE [LARGE SCALE GENOMIC DNA]</scope>
    <source>
        <strain evidence="1 2">FT107W</strain>
    </source>
</reference>
<protein>
    <recommendedName>
        <fullName evidence="3">ABC transporter substrate-binding protein</fullName>
    </recommendedName>
</protein>
<keyword evidence="2" id="KW-1185">Reference proteome</keyword>
<dbReference type="InterPro" id="IPR007487">
    <property type="entry name" value="ABC_transpt-TYRBP-like"/>
</dbReference>
<dbReference type="CDD" id="cd06325">
    <property type="entry name" value="PBP1_ABC_unchar_transporter"/>
    <property type="match status" value="1"/>
</dbReference>
<organism evidence="1 2">
    <name type="scientific">Duganella vulcania</name>
    <dbReference type="NCBI Taxonomy" id="2692166"/>
    <lineage>
        <taxon>Bacteria</taxon>
        <taxon>Pseudomonadati</taxon>
        <taxon>Pseudomonadota</taxon>
        <taxon>Betaproteobacteria</taxon>
        <taxon>Burkholderiales</taxon>
        <taxon>Oxalobacteraceae</taxon>
        <taxon>Telluria group</taxon>
        <taxon>Duganella</taxon>
    </lineage>
</organism>
<dbReference type="Gene3D" id="3.40.50.2300">
    <property type="match status" value="2"/>
</dbReference>
<sequence>MARLPIDHDVPQPARRVLMAAAALGLGAVHGVLRAAAPGAPLHIACLSSTPPHPANLTSFLAALTKLDPALAARTRFTTDFAHFDAAQLRQLARKLNGQGPALILCFDFDAAVAVVATRVSADIPLVFRAHDDPLAFGLIDSYARPGHNLTGITTYRCLDQKLVEIIRDAVPTARRIGFVHDGAIADAGCNAQARDYAAGRGIRLLDFSVSSAEQLPALLDRIGRQAPDALIVAATAVSWPMRQQIIARMDALTIPAIYEGQVFVDDGGLMQFSALQDDAFDRMARAAAHVLRGGAAGDFPVSQPVHFELVINLRARHAPHYRLSPQILRRADRIVE</sequence>
<dbReference type="Pfam" id="PF04392">
    <property type="entry name" value="ABC_sub_bind"/>
    <property type="match status" value="1"/>
</dbReference>
<evidence type="ECO:0000313" key="1">
    <source>
        <dbReference type="EMBL" id="MYN16800.1"/>
    </source>
</evidence>
<dbReference type="PANTHER" id="PTHR35271">
    <property type="entry name" value="ABC TRANSPORTER, SUBSTRATE-BINDING LIPOPROTEIN-RELATED"/>
    <property type="match status" value="1"/>
</dbReference>
<evidence type="ECO:0000313" key="2">
    <source>
        <dbReference type="Proteomes" id="UP000484875"/>
    </source>
</evidence>
<evidence type="ECO:0008006" key="3">
    <source>
        <dbReference type="Google" id="ProtNLM"/>
    </source>
</evidence>
<accession>A0A845HDB0</accession>